<dbReference type="GO" id="GO:0006313">
    <property type="term" value="P:DNA transposition"/>
    <property type="evidence" value="ECO:0007669"/>
    <property type="project" value="InterPro"/>
</dbReference>
<dbReference type="InterPro" id="IPR002525">
    <property type="entry name" value="Transp_IS110-like_N"/>
</dbReference>
<evidence type="ECO:0000313" key="4">
    <source>
        <dbReference type="EMBL" id="MBW8728726.1"/>
    </source>
</evidence>
<dbReference type="PANTHER" id="PTHR33055:SF13">
    <property type="entry name" value="TRANSPOSASE"/>
    <property type="match status" value="1"/>
</dbReference>
<dbReference type="Pfam" id="PF01548">
    <property type="entry name" value="DEDD_Tnp_IS110"/>
    <property type="match status" value="1"/>
</dbReference>
<dbReference type="InterPro" id="IPR047650">
    <property type="entry name" value="Transpos_IS110"/>
</dbReference>
<organism evidence="4 5">
    <name type="scientific">Inquilinus limosus</name>
    <dbReference type="NCBI Taxonomy" id="171674"/>
    <lineage>
        <taxon>Bacteria</taxon>
        <taxon>Pseudomonadati</taxon>
        <taxon>Pseudomonadota</taxon>
        <taxon>Alphaproteobacteria</taxon>
        <taxon>Rhodospirillales</taxon>
        <taxon>Rhodospirillaceae</taxon>
        <taxon>Inquilinus</taxon>
    </lineage>
</organism>
<sequence>MTQIICGVDVSGETLDARIGRDGRHERFARTVEGIAALAAFCRQHGVELVVMEATGGYEKLPFALLWETGLPCAIVNPRAVRDFAKAMGRLEKTDRLDAGIIAWYAEIKGIVAQVPASPAQQQLQALVTRLRQLTAAHTAQKNQRRLVGEPAVLALFDELIAVLKRQMRQIEQAIAGLLDADPLWQALDRAFREIKGVADRSVARLMAELPEIGTISNKAIAKLVGVAPIANDTGKRKGRRPVRGGRAAPRALLFTIAEIVRRHVPDFAEFHQKLSQAGKAKKVIRVALARKLLVRLNAKARDVRQQLALAA</sequence>
<dbReference type="InterPro" id="IPR003346">
    <property type="entry name" value="Transposase_20"/>
</dbReference>
<name>A0A952FQR2_9PROT</name>
<evidence type="ECO:0000256" key="1">
    <source>
        <dbReference type="SAM" id="Coils"/>
    </source>
</evidence>
<proteinExistence type="predicted"/>
<dbReference type="Proteomes" id="UP000700706">
    <property type="component" value="Unassembled WGS sequence"/>
</dbReference>
<comment type="caution">
    <text evidence="4">The sequence shown here is derived from an EMBL/GenBank/DDBJ whole genome shotgun (WGS) entry which is preliminary data.</text>
</comment>
<keyword evidence="1" id="KW-0175">Coiled coil</keyword>
<dbReference type="Pfam" id="PF02371">
    <property type="entry name" value="Transposase_20"/>
    <property type="match status" value="1"/>
</dbReference>
<feature type="domain" description="Transposase IS110-like N-terminal" evidence="2">
    <location>
        <begin position="6"/>
        <end position="145"/>
    </location>
</feature>
<protein>
    <submittedName>
        <fullName evidence="4">IS110 family transposase</fullName>
    </submittedName>
</protein>
<gene>
    <name evidence="4" type="ORF">JF625_26715</name>
</gene>
<dbReference type="PANTHER" id="PTHR33055">
    <property type="entry name" value="TRANSPOSASE FOR INSERTION SEQUENCE ELEMENT IS1111A"/>
    <property type="match status" value="1"/>
</dbReference>
<accession>A0A952FQR2</accession>
<dbReference type="EMBL" id="JAEKLZ010000447">
    <property type="protein sequence ID" value="MBW8728726.1"/>
    <property type="molecule type" value="Genomic_DNA"/>
</dbReference>
<reference evidence="4" key="1">
    <citation type="submission" date="2020-06" db="EMBL/GenBank/DDBJ databases">
        <title>Stable isotope informed genome-resolved metagenomics uncovers potential trophic interactions in rhizosphere soil.</title>
        <authorList>
            <person name="Starr E.P."/>
            <person name="Shi S."/>
            <person name="Blazewicz S.J."/>
            <person name="Koch B.J."/>
            <person name="Probst A.J."/>
            <person name="Hungate B.A."/>
            <person name="Pett-Ridge J."/>
            <person name="Firestone M.K."/>
            <person name="Banfield J.F."/>
        </authorList>
    </citation>
    <scope>NUCLEOTIDE SEQUENCE</scope>
    <source>
        <strain evidence="4">YM_69_17</strain>
    </source>
</reference>
<dbReference type="GO" id="GO:0004803">
    <property type="term" value="F:transposase activity"/>
    <property type="evidence" value="ECO:0007669"/>
    <property type="project" value="InterPro"/>
</dbReference>
<dbReference type="AlphaFoldDB" id="A0A952FQR2"/>
<feature type="domain" description="Transposase IS116/IS110/IS902 C-terminal" evidence="3">
    <location>
        <begin position="190"/>
        <end position="273"/>
    </location>
</feature>
<feature type="coiled-coil region" evidence="1">
    <location>
        <begin position="154"/>
        <end position="181"/>
    </location>
</feature>
<evidence type="ECO:0000259" key="3">
    <source>
        <dbReference type="Pfam" id="PF02371"/>
    </source>
</evidence>
<evidence type="ECO:0000259" key="2">
    <source>
        <dbReference type="Pfam" id="PF01548"/>
    </source>
</evidence>
<dbReference type="NCBIfam" id="NF033542">
    <property type="entry name" value="transpos_IS110"/>
    <property type="match status" value="1"/>
</dbReference>
<evidence type="ECO:0000313" key="5">
    <source>
        <dbReference type="Proteomes" id="UP000700706"/>
    </source>
</evidence>
<dbReference type="GO" id="GO:0003677">
    <property type="term" value="F:DNA binding"/>
    <property type="evidence" value="ECO:0007669"/>
    <property type="project" value="InterPro"/>
</dbReference>